<name>A0ABV4V375_9BACL</name>
<accession>A0ABV4V375</accession>
<organism evidence="1 2">
    <name type="scientific">Paenibacillus oleatilyticus</name>
    <dbReference type="NCBI Taxonomy" id="2594886"/>
    <lineage>
        <taxon>Bacteria</taxon>
        <taxon>Bacillati</taxon>
        <taxon>Bacillota</taxon>
        <taxon>Bacilli</taxon>
        <taxon>Bacillales</taxon>
        <taxon>Paenibacillaceae</taxon>
        <taxon>Paenibacillus</taxon>
    </lineage>
</organism>
<dbReference type="EMBL" id="JBHDLN010000009">
    <property type="protein sequence ID" value="MFB0844400.1"/>
    <property type="molecule type" value="Genomic_DNA"/>
</dbReference>
<dbReference type="RefSeq" id="WP_373954267.1">
    <property type="nucleotide sequence ID" value="NZ_JBHDLN010000009.1"/>
</dbReference>
<gene>
    <name evidence="1" type="ORF">ACEU3E_19620</name>
</gene>
<reference evidence="1 2" key="1">
    <citation type="submission" date="2024-09" db="EMBL/GenBank/DDBJ databases">
        <authorList>
            <person name="Makale K.P.P."/>
            <person name="Makhzoum A."/>
            <person name="Rantong G."/>
            <person name="Rahube T.O."/>
        </authorList>
    </citation>
    <scope>NUCLEOTIDE SEQUENCE [LARGE SCALE GENOMIC DNA]</scope>
    <source>
        <strain evidence="1 2">KM_D13</strain>
    </source>
</reference>
<sequence>MSFGFQGQGLNKIIAILLSAVCFTGMGTREALASPYQTYWDCSDNLYDCQAADLVPELAQLAHTVRLYIPEGKVMSYHYKDLRTKNRYDSSYTEILVSYDDQGQQRQVASVNVPIGGEAGGELIAPRSDYYYLTIQCYYGGDCDGSGYLRTSK</sequence>
<comment type="caution">
    <text evidence="1">The sequence shown here is derived from an EMBL/GenBank/DDBJ whole genome shotgun (WGS) entry which is preliminary data.</text>
</comment>
<evidence type="ECO:0000313" key="1">
    <source>
        <dbReference type="EMBL" id="MFB0844400.1"/>
    </source>
</evidence>
<protein>
    <submittedName>
        <fullName evidence="1">Uncharacterized protein</fullName>
    </submittedName>
</protein>
<keyword evidence="2" id="KW-1185">Reference proteome</keyword>
<dbReference type="Proteomes" id="UP001575622">
    <property type="component" value="Unassembled WGS sequence"/>
</dbReference>
<evidence type="ECO:0000313" key="2">
    <source>
        <dbReference type="Proteomes" id="UP001575622"/>
    </source>
</evidence>
<proteinExistence type="predicted"/>